<accession>A0A699YPK1</accession>
<gene>
    <name evidence="1" type="ORF">HaLaN_07868</name>
</gene>
<dbReference type="EMBL" id="BLLF01000480">
    <property type="protein sequence ID" value="GFH12227.1"/>
    <property type="molecule type" value="Genomic_DNA"/>
</dbReference>
<sequence>MQLVAMAGKSNIGEKRL</sequence>
<keyword evidence="2" id="KW-1185">Reference proteome</keyword>
<protein>
    <submittedName>
        <fullName evidence="1">Uncharacterized protein</fullName>
    </submittedName>
</protein>
<reference evidence="1 2" key="1">
    <citation type="submission" date="2020-02" db="EMBL/GenBank/DDBJ databases">
        <title>Draft genome sequence of Haematococcus lacustris strain NIES-144.</title>
        <authorList>
            <person name="Morimoto D."/>
            <person name="Nakagawa S."/>
            <person name="Yoshida T."/>
            <person name="Sawayama S."/>
        </authorList>
    </citation>
    <scope>NUCLEOTIDE SEQUENCE [LARGE SCALE GENOMIC DNA]</scope>
    <source>
        <strain evidence="1 2">NIES-144</strain>
    </source>
</reference>
<proteinExistence type="predicted"/>
<evidence type="ECO:0000313" key="1">
    <source>
        <dbReference type="EMBL" id="GFH12227.1"/>
    </source>
</evidence>
<evidence type="ECO:0000313" key="2">
    <source>
        <dbReference type="Proteomes" id="UP000485058"/>
    </source>
</evidence>
<feature type="non-terminal residue" evidence="1">
    <location>
        <position position="1"/>
    </location>
</feature>
<name>A0A699YPK1_HAELA</name>
<dbReference type="Proteomes" id="UP000485058">
    <property type="component" value="Unassembled WGS sequence"/>
</dbReference>
<organism evidence="1 2">
    <name type="scientific">Haematococcus lacustris</name>
    <name type="common">Green alga</name>
    <name type="synonym">Haematococcus pluvialis</name>
    <dbReference type="NCBI Taxonomy" id="44745"/>
    <lineage>
        <taxon>Eukaryota</taxon>
        <taxon>Viridiplantae</taxon>
        <taxon>Chlorophyta</taxon>
        <taxon>core chlorophytes</taxon>
        <taxon>Chlorophyceae</taxon>
        <taxon>CS clade</taxon>
        <taxon>Chlamydomonadales</taxon>
        <taxon>Haematococcaceae</taxon>
        <taxon>Haematococcus</taxon>
    </lineage>
</organism>
<dbReference type="AlphaFoldDB" id="A0A699YPK1"/>
<comment type="caution">
    <text evidence="1">The sequence shown here is derived from an EMBL/GenBank/DDBJ whole genome shotgun (WGS) entry which is preliminary data.</text>
</comment>